<organism evidence="2">
    <name type="scientific">Gymnodinialimonas phycosphaerae</name>
    <dbReference type="NCBI Taxonomy" id="2841589"/>
    <lineage>
        <taxon>Bacteria</taxon>
        <taxon>Pseudomonadati</taxon>
        <taxon>Pseudomonadota</taxon>
        <taxon>Alphaproteobacteria</taxon>
        <taxon>Rhodobacterales</taxon>
        <taxon>Paracoccaceae</taxon>
        <taxon>Gymnodinialimonas</taxon>
    </lineage>
</organism>
<dbReference type="SUPFAM" id="SSF46785">
    <property type="entry name" value="Winged helix' DNA-binding domain"/>
    <property type="match status" value="1"/>
</dbReference>
<accession>A0A975YFL6</accession>
<evidence type="ECO:0000259" key="1">
    <source>
        <dbReference type="PROSITE" id="PS50987"/>
    </source>
</evidence>
<keyword evidence="3" id="KW-1185">Reference proteome</keyword>
<evidence type="ECO:0000313" key="3">
    <source>
        <dbReference type="Proteomes" id="UP000693972"/>
    </source>
</evidence>
<dbReference type="PRINTS" id="PR00778">
    <property type="entry name" value="HTHARSR"/>
</dbReference>
<dbReference type="AlphaFoldDB" id="A0A975YFL6"/>
<dbReference type="PANTHER" id="PTHR38600">
    <property type="entry name" value="TRANSCRIPTIONAL REGULATORY PROTEIN"/>
    <property type="match status" value="1"/>
</dbReference>
<dbReference type="NCBIfam" id="NF033788">
    <property type="entry name" value="HTH_metalloreg"/>
    <property type="match status" value="1"/>
</dbReference>
<dbReference type="SMART" id="SM00418">
    <property type="entry name" value="HTH_ARSR"/>
    <property type="match status" value="1"/>
</dbReference>
<feature type="domain" description="HTH arsR-type" evidence="1">
    <location>
        <begin position="2"/>
        <end position="95"/>
    </location>
</feature>
<dbReference type="EMBL" id="JAIMBW010000001">
    <property type="protein sequence ID" value="MBY4894980.1"/>
    <property type="molecule type" value="Genomic_DNA"/>
</dbReference>
<dbReference type="Pfam" id="PF12840">
    <property type="entry name" value="HTH_20"/>
    <property type="match status" value="1"/>
</dbReference>
<dbReference type="Gene3D" id="1.10.10.10">
    <property type="entry name" value="Winged helix-like DNA-binding domain superfamily/Winged helix DNA-binding domain"/>
    <property type="match status" value="1"/>
</dbReference>
<dbReference type="GO" id="GO:0003700">
    <property type="term" value="F:DNA-binding transcription factor activity"/>
    <property type="evidence" value="ECO:0007669"/>
    <property type="project" value="InterPro"/>
</dbReference>
<sequence>MLLIPMANHLDHLFAALADPTRRAVIAQLCEGEAPVKALAHPHAMALPSFLKHLAQLERAGLVTSRKVGRTRICTLHPEALEAADTWIDQQRTIWTAKLDRLEAYLQKDTP</sequence>
<dbReference type="InterPro" id="IPR036388">
    <property type="entry name" value="WH-like_DNA-bd_sf"/>
</dbReference>
<reference evidence="2 3" key="1">
    <citation type="submission" date="2021-07" db="EMBL/GenBank/DDBJ databases">
        <title>Karlodiniumbacter phycospheric gen. nov., sp. nov., a phycosphere bacterium isolated from karlodinium veneficum.</title>
        <authorList>
            <person name="Peng Y."/>
            <person name="Jiang L."/>
            <person name="Lee J."/>
        </authorList>
    </citation>
    <scope>NUCLEOTIDE SEQUENCE</scope>
    <source>
        <strain evidence="2 3">N5</strain>
    </source>
</reference>
<evidence type="ECO:0000313" key="2">
    <source>
        <dbReference type="EMBL" id="QXL87592.1"/>
    </source>
</evidence>
<dbReference type="PANTHER" id="PTHR38600:SF2">
    <property type="entry name" value="SLL0088 PROTEIN"/>
    <property type="match status" value="1"/>
</dbReference>
<dbReference type="InterPro" id="IPR036390">
    <property type="entry name" value="WH_DNA-bd_sf"/>
</dbReference>
<dbReference type="InterPro" id="IPR001845">
    <property type="entry name" value="HTH_ArsR_DNA-bd_dom"/>
</dbReference>
<proteinExistence type="predicted"/>
<dbReference type="InterPro" id="IPR011991">
    <property type="entry name" value="ArsR-like_HTH"/>
</dbReference>
<name>A0A975YFL6_9RHOB</name>
<dbReference type="Proteomes" id="UP000693972">
    <property type="component" value="Unassembled WGS sequence"/>
</dbReference>
<protein>
    <submittedName>
        <fullName evidence="2">Metalloregulator ArsR/SmtB family transcription factor</fullName>
    </submittedName>
</protein>
<dbReference type="PROSITE" id="PS50987">
    <property type="entry name" value="HTH_ARSR_2"/>
    <property type="match status" value="1"/>
</dbReference>
<dbReference type="CDD" id="cd00090">
    <property type="entry name" value="HTH_ARSR"/>
    <property type="match status" value="1"/>
</dbReference>
<gene>
    <name evidence="2" type="ORF">KUL25_19655</name>
</gene>
<dbReference type="EMBL" id="CP078073">
    <property type="protein sequence ID" value="QXL87592.1"/>
    <property type="molecule type" value="Genomic_DNA"/>
</dbReference>